<accession>A0A4R2E688</accession>
<keyword evidence="1" id="KW-1133">Transmembrane helix</keyword>
<comment type="caution">
    <text evidence="2">The sequence shown here is derived from an EMBL/GenBank/DDBJ whole genome shotgun (WGS) entry which is preliminary data.</text>
</comment>
<dbReference type="AlphaFoldDB" id="A0A4R2E688"/>
<keyword evidence="1" id="KW-0472">Membrane</keyword>
<reference evidence="2 3" key="1">
    <citation type="submission" date="2019-03" db="EMBL/GenBank/DDBJ databases">
        <title>Genomic Encyclopedia of Archaeal and Bacterial Type Strains, Phase II (KMG-II): from individual species to whole genera.</title>
        <authorList>
            <person name="Goeker M."/>
        </authorList>
    </citation>
    <scope>NUCLEOTIDE SEQUENCE [LARGE SCALE GENOMIC DNA]</scope>
    <source>
        <strain evidence="2 3">RL-C</strain>
    </source>
</reference>
<proteinExistence type="predicted"/>
<dbReference type="Proteomes" id="UP000294830">
    <property type="component" value="Unassembled WGS sequence"/>
</dbReference>
<keyword evidence="3" id="KW-1185">Reference proteome</keyword>
<dbReference type="EMBL" id="SLWB01000016">
    <property type="protein sequence ID" value="TCN63077.1"/>
    <property type="molecule type" value="Genomic_DNA"/>
</dbReference>
<organism evidence="2 3">
    <name type="scientific">Acetobacteroides hydrogenigenes</name>
    <dbReference type="NCBI Taxonomy" id="979970"/>
    <lineage>
        <taxon>Bacteria</taxon>
        <taxon>Pseudomonadati</taxon>
        <taxon>Bacteroidota</taxon>
        <taxon>Bacteroidia</taxon>
        <taxon>Bacteroidales</taxon>
        <taxon>Rikenellaceae</taxon>
        <taxon>Acetobacteroides</taxon>
    </lineage>
</organism>
<feature type="transmembrane region" description="Helical" evidence="1">
    <location>
        <begin position="54"/>
        <end position="75"/>
    </location>
</feature>
<evidence type="ECO:0000256" key="1">
    <source>
        <dbReference type="SAM" id="Phobius"/>
    </source>
</evidence>
<dbReference type="RefSeq" id="WP_131840242.1">
    <property type="nucleotide sequence ID" value="NZ_SLWB01000016.1"/>
</dbReference>
<gene>
    <name evidence="2" type="ORF">CLV25_11655</name>
</gene>
<evidence type="ECO:0000313" key="3">
    <source>
        <dbReference type="Proteomes" id="UP000294830"/>
    </source>
</evidence>
<feature type="transmembrane region" description="Helical" evidence="1">
    <location>
        <begin position="26"/>
        <end position="48"/>
    </location>
</feature>
<name>A0A4R2E688_9BACT</name>
<evidence type="ECO:0000313" key="2">
    <source>
        <dbReference type="EMBL" id="TCN63077.1"/>
    </source>
</evidence>
<protein>
    <submittedName>
        <fullName evidence="2">Uncharacterized protein</fullName>
    </submittedName>
</protein>
<sequence>MQKPVDNRGNLILLNNTILTRNTLAILCRTSLVLFSIFTIHFAIQAYLNLLDHLGALVVNMLLFIVSILSIHKIYTIKFTTLYRSLSIDNLRVVRFRTPFIKSFIRPVVFSYPYAEFEDENGTVKKYRVCLEKPVLSQFKIELVKKDIRVEEYYQQKSIL</sequence>
<keyword evidence="1" id="KW-0812">Transmembrane</keyword>